<accession>A0A9X6N9W7</accession>
<feature type="transmembrane region" description="Helical" evidence="1">
    <location>
        <begin position="40"/>
        <end position="61"/>
    </location>
</feature>
<feature type="transmembrane region" description="Helical" evidence="1">
    <location>
        <begin position="68"/>
        <end position="91"/>
    </location>
</feature>
<evidence type="ECO:0000256" key="1">
    <source>
        <dbReference type="SAM" id="Phobius"/>
    </source>
</evidence>
<dbReference type="Proteomes" id="UP000192578">
    <property type="component" value="Unassembled WGS sequence"/>
</dbReference>
<keyword evidence="1" id="KW-1133">Transmembrane helix</keyword>
<evidence type="ECO:0000313" key="3">
    <source>
        <dbReference type="Proteomes" id="UP000192578"/>
    </source>
</evidence>
<proteinExistence type="predicted"/>
<feature type="transmembrane region" description="Helical" evidence="1">
    <location>
        <begin position="97"/>
        <end position="114"/>
    </location>
</feature>
<protein>
    <submittedName>
        <fullName evidence="2">Uncharacterized protein</fullName>
    </submittedName>
</protein>
<gene>
    <name evidence="2" type="ORF">BV898_14725</name>
</gene>
<evidence type="ECO:0000313" key="2">
    <source>
        <dbReference type="EMBL" id="OWA50200.1"/>
    </source>
</evidence>
<keyword evidence="1" id="KW-0812">Transmembrane</keyword>
<comment type="caution">
    <text evidence="2">The sequence shown here is derived from an EMBL/GenBank/DDBJ whole genome shotgun (WGS) entry which is preliminary data.</text>
</comment>
<dbReference type="AlphaFoldDB" id="A0A9X6N9W7"/>
<keyword evidence="3" id="KW-1185">Reference proteome</keyword>
<reference evidence="3" key="1">
    <citation type="submission" date="2017-01" db="EMBL/GenBank/DDBJ databases">
        <title>Comparative genomics of anhydrobiosis in the tardigrade Hypsibius dujardini.</title>
        <authorList>
            <person name="Yoshida Y."/>
            <person name="Koutsovoulos G."/>
            <person name="Laetsch D."/>
            <person name="Stevens L."/>
            <person name="Kumar S."/>
            <person name="Horikawa D."/>
            <person name="Ishino K."/>
            <person name="Komine S."/>
            <person name="Tomita M."/>
            <person name="Blaxter M."/>
            <person name="Arakawa K."/>
        </authorList>
    </citation>
    <scope>NUCLEOTIDE SEQUENCE [LARGE SCALE GENOMIC DNA]</scope>
    <source>
        <strain evidence="3">Z151</strain>
    </source>
</reference>
<name>A0A9X6N9W7_HYPEX</name>
<sequence>MSLGHEGDFDDLLTIQRAILTLTGFMPANNPPPTNPSRKVWPTLPTVAAVSFIIGSLYPAVMNTAQAIYGIFCAAASTSSSGAGNVAVVAFMEEMPYTFVSVRAFLVLAIFWRNRRTWAGVIREACELFRLTSYQQPQQRSHCRRRSDTQWVKL</sequence>
<dbReference type="EMBL" id="MTYJ01000185">
    <property type="protein sequence ID" value="OWA50200.1"/>
    <property type="molecule type" value="Genomic_DNA"/>
</dbReference>
<keyword evidence="1" id="KW-0472">Membrane</keyword>
<organism evidence="2 3">
    <name type="scientific">Hypsibius exemplaris</name>
    <name type="common">Freshwater tardigrade</name>
    <dbReference type="NCBI Taxonomy" id="2072580"/>
    <lineage>
        <taxon>Eukaryota</taxon>
        <taxon>Metazoa</taxon>
        <taxon>Ecdysozoa</taxon>
        <taxon>Tardigrada</taxon>
        <taxon>Eutardigrada</taxon>
        <taxon>Parachela</taxon>
        <taxon>Hypsibioidea</taxon>
        <taxon>Hypsibiidae</taxon>
        <taxon>Hypsibius</taxon>
    </lineage>
</organism>